<sequence length="845" mass="97559">MSFVTAIKDYIDLLNNVYDSVSVDITLQQLTQQTFLYIFSSIKFLAVYVLSFQWLRDLAYLPIIVPQISTTILKETYFLDTPLSNFFTLLEVPTYDNNKFIIGLLNSFFLCLPLSTTHLISVRRLLIQGVPAGLISSIGTIIGYTCFLFSVLFGLRLTVIPWLSYEPLSYIIGLFFTLTVVYDMAHEHTIRKFDWSQKSQLIQIFFINFVLTWTEQSCFFTYFGNLTLNPQPTILDNFSSLTNPGSVLAHSSYLIGILLGSIVFTSFFIIGCLQVSNVYLKLSGLSYSRWLRQINFSLLTLIIAFTFTSIPFYSLEYLFAGSLGFISQDKAFEKTIFSSKNLKDSPGVLGGYSGLKSLGTDVTPFDRGSYLLPDTNESFEDLNYQGEYAWTARQDRQALYRTEKSRKLISGFFKKTNQNLGQKQSEIETLTSYQEEPTSPRKANYPQPKVTEDLALIQKDTLPEVVGTRQLNTTDKEFLDNLDNFQSLDASSQNSGPSDYFFKLNDRINNDFKIAQPLEPLLDTSFSQQFFQETSNTVDPELEKTIKQRYYSNPIYKVLLNADIDLFLRRQPSSYSLSPKEEETLFQKRLILSNYYDSLRYYQKLPYTKDFQTFFNGSKSYADRVYNQQFKGTLKVVRRLFSITFNQEDKFSKKMILKFDQPLYKNLKLTNSVIGHEELHLNSEKNKPFIELTNPIPFYTGWDEQLRKFVITNRLLPRSTAGYNINFESAQQIKDYPTLTKLFQNTKKVDFTMWPLPTTMLEKPKSALPVSYTLLYEQLNDPQNKLIAESLHDLEDPAWKFQTVPPNFKKIDPDQLNDVVPPNRGGFVWPGHSYLKINFRPALPK</sequence>
<dbReference type="GeneID" id="22159174"/>
<dbReference type="EMBL" id="KM462868">
    <property type="protein sequence ID" value="AIT94031.1"/>
    <property type="molecule type" value="Genomic_DNA"/>
</dbReference>
<geneLocation type="chloroplast" evidence="2"/>
<feature type="transmembrane region" description="Helical" evidence="1">
    <location>
        <begin position="167"/>
        <end position="185"/>
    </location>
</feature>
<keyword evidence="1" id="KW-0472">Membrane</keyword>
<organism evidence="2">
    <name type="scientific">Koliella longiseta</name>
    <dbReference type="NCBI Taxonomy" id="33092"/>
    <lineage>
        <taxon>Eukaryota</taxon>
        <taxon>Viridiplantae</taxon>
        <taxon>Chlorophyta</taxon>
        <taxon>core chlorophytes</taxon>
        <taxon>Trebouxiophyceae</taxon>
        <taxon>Prasiolales</taxon>
        <taxon>Koliellaceae</taxon>
        <taxon>Koliella</taxon>
    </lineage>
</organism>
<feature type="transmembrane region" description="Helical" evidence="1">
    <location>
        <begin position="253"/>
        <end position="273"/>
    </location>
</feature>
<keyword evidence="1" id="KW-0812">Transmembrane</keyword>
<feature type="transmembrane region" description="Helical" evidence="1">
    <location>
        <begin position="294"/>
        <end position="313"/>
    </location>
</feature>
<reference evidence="2" key="1">
    <citation type="journal article" date="2014" name="BMC Evol. Biol.">
        <title>Chloroplast phylogenomic analysis resolves deep-level relationships within the green algal class Trebouxiophyceae.</title>
        <authorList>
            <person name="Lemieux C."/>
            <person name="Otis C."/>
            <person name="Turmel M."/>
        </authorList>
    </citation>
    <scope>NUCLEOTIDE SEQUENCE</scope>
</reference>
<keyword evidence="1" id="KW-1133">Transmembrane helix</keyword>
<feature type="transmembrane region" description="Helical" evidence="1">
    <location>
        <begin position="132"/>
        <end position="155"/>
    </location>
</feature>
<feature type="transmembrane region" description="Helical" evidence="1">
    <location>
        <begin position="100"/>
        <end position="120"/>
    </location>
</feature>
<name>A0A097KLH9_9CHLO</name>
<keyword evidence="2" id="KW-0934">Plastid</keyword>
<feature type="transmembrane region" description="Helical" evidence="1">
    <location>
        <begin position="35"/>
        <end position="55"/>
    </location>
</feature>
<proteinExistence type="predicted"/>
<protein>
    <submittedName>
        <fullName evidence="2">Hypothetical chloroplast RF1</fullName>
    </submittedName>
</protein>
<feature type="transmembrane region" description="Helical" evidence="1">
    <location>
        <begin position="205"/>
        <end position="223"/>
    </location>
</feature>
<keyword evidence="2" id="KW-0150">Chloroplast</keyword>
<accession>A0A097KLH9</accession>
<dbReference type="AlphaFoldDB" id="A0A097KLH9"/>
<gene>
    <name evidence="2" type="primary">ycf1</name>
</gene>
<evidence type="ECO:0000256" key="1">
    <source>
        <dbReference type="SAM" id="Phobius"/>
    </source>
</evidence>
<dbReference type="RefSeq" id="YP_009105406.1">
    <property type="nucleotide sequence ID" value="NC_025531.1"/>
</dbReference>
<evidence type="ECO:0000313" key="2">
    <source>
        <dbReference type="EMBL" id="AIT94031.1"/>
    </source>
</evidence>